<name>A0ABR2L379_9EUKA</name>
<protein>
    <recommendedName>
        <fullName evidence="2">C2 domain-containing protein</fullName>
    </recommendedName>
</protein>
<feature type="domain" description="C2" evidence="2">
    <location>
        <begin position="1"/>
        <end position="110"/>
    </location>
</feature>
<dbReference type="PROSITE" id="PS50004">
    <property type="entry name" value="C2"/>
    <property type="match status" value="1"/>
</dbReference>
<dbReference type="EMBL" id="JAPFFF010000001">
    <property type="protein sequence ID" value="KAK8897806.1"/>
    <property type="molecule type" value="Genomic_DNA"/>
</dbReference>
<comment type="caution">
    <text evidence="3">The sequence shown here is derived from an EMBL/GenBank/DDBJ whole genome shotgun (WGS) entry which is preliminary data.</text>
</comment>
<dbReference type="Gene3D" id="2.60.40.150">
    <property type="entry name" value="C2 domain"/>
    <property type="match status" value="1"/>
</dbReference>
<evidence type="ECO:0000313" key="4">
    <source>
        <dbReference type="Proteomes" id="UP001470230"/>
    </source>
</evidence>
<sequence>MYQVCVINGLFLPNPDPSIKQRPDPFAIIIAEIDSGRVELGRTPVCKKTCNPVWDKDASKSFNVSTPNLKKLIFIVYDSNEGPVSKNIEIGRFTINFEEILDMPFNHLVQLPLETQLESKVKPSIQIKLSLFFDQISKFTSEEVKQQLSHYTRIFFILTFDPPLPEKPSDSINNQANENKSNENQKQVSISFLTFDLEDGGRARILPRMCNNDNRGIKVKNPPFPLSKSGWSPYASFNLPKLECHLFSQVEMLYLPAVQCQGYVGKVTIWCYGAGKDVTLIPYFLFSDTIEFEKDDIITSSYVIQPTPNLSEYHIKTVDKFCRSNFPNDLVFLNYMKYISLPMAAKKFLRLELDVDKAVTLSYASKFHRKSLPAQLVFYTDWMSTAGHPLDLGIEVYDSNFESIDHILADKHEGCNGALTWNVSTDGRFEKFKKDTLFLRVRLSHLPDNVKYLTVALAAYSLKPFPLKYGGFFRLYDEEDMFEYMNLSIRSKGSATGVIVCIMVRLGKNDWLVIPTIKKFTIKHGQPGLLQHFRAIGDYLRDSKYLSEITASMNQYESPALWYEMQEKIEKHKEIEKKENEKKNEENEEDERQ</sequence>
<dbReference type="SUPFAM" id="SSF49562">
    <property type="entry name" value="C2 domain (Calcium/lipid-binding domain, CaLB)"/>
    <property type="match status" value="1"/>
</dbReference>
<evidence type="ECO:0000256" key="1">
    <source>
        <dbReference type="SAM" id="MobiDB-lite"/>
    </source>
</evidence>
<proteinExistence type="predicted"/>
<dbReference type="CDD" id="cd00030">
    <property type="entry name" value="C2"/>
    <property type="match status" value="1"/>
</dbReference>
<dbReference type="InterPro" id="IPR035892">
    <property type="entry name" value="C2_domain_sf"/>
</dbReference>
<evidence type="ECO:0000313" key="3">
    <source>
        <dbReference type="EMBL" id="KAK8897806.1"/>
    </source>
</evidence>
<dbReference type="Gene3D" id="2.60.60.30">
    <property type="entry name" value="sav2460 like domains"/>
    <property type="match status" value="1"/>
</dbReference>
<dbReference type="InterPro" id="IPR000008">
    <property type="entry name" value="C2_dom"/>
</dbReference>
<dbReference type="SMART" id="SM00239">
    <property type="entry name" value="C2"/>
    <property type="match status" value="1"/>
</dbReference>
<dbReference type="Pfam" id="PF00168">
    <property type="entry name" value="C2"/>
    <property type="match status" value="1"/>
</dbReference>
<feature type="region of interest" description="Disordered" evidence="1">
    <location>
        <begin position="574"/>
        <end position="593"/>
    </location>
</feature>
<keyword evidence="4" id="KW-1185">Reference proteome</keyword>
<gene>
    <name evidence="3" type="ORF">M9Y10_000034</name>
</gene>
<organism evidence="3 4">
    <name type="scientific">Tritrichomonas musculus</name>
    <dbReference type="NCBI Taxonomy" id="1915356"/>
    <lineage>
        <taxon>Eukaryota</taxon>
        <taxon>Metamonada</taxon>
        <taxon>Parabasalia</taxon>
        <taxon>Tritrichomonadida</taxon>
        <taxon>Tritrichomonadidae</taxon>
        <taxon>Tritrichomonas</taxon>
    </lineage>
</organism>
<dbReference type="Proteomes" id="UP001470230">
    <property type="component" value="Unassembled WGS sequence"/>
</dbReference>
<accession>A0ABR2L379</accession>
<reference evidence="3 4" key="1">
    <citation type="submission" date="2024-04" db="EMBL/GenBank/DDBJ databases">
        <title>Tritrichomonas musculus Genome.</title>
        <authorList>
            <person name="Alves-Ferreira E."/>
            <person name="Grigg M."/>
            <person name="Lorenzi H."/>
            <person name="Galac M."/>
        </authorList>
    </citation>
    <scope>NUCLEOTIDE SEQUENCE [LARGE SCALE GENOMIC DNA]</scope>
    <source>
        <strain evidence="3 4">EAF2021</strain>
    </source>
</reference>
<evidence type="ECO:0000259" key="2">
    <source>
        <dbReference type="PROSITE" id="PS50004"/>
    </source>
</evidence>